<dbReference type="InterPro" id="IPR001932">
    <property type="entry name" value="PPM-type_phosphatase-like_dom"/>
</dbReference>
<dbReference type="SUPFAM" id="SSF55785">
    <property type="entry name" value="PYP-like sensor domain (PAS domain)"/>
    <property type="match status" value="1"/>
</dbReference>
<dbReference type="Gene3D" id="3.30.450.40">
    <property type="match status" value="1"/>
</dbReference>
<evidence type="ECO:0000313" key="4">
    <source>
        <dbReference type="Proteomes" id="UP000805614"/>
    </source>
</evidence>
<evidence type="ECO:0000313" key="3">
    <source>
        <dbReference type="EMBL" id="MBC6465696.1"/>
    </source>
</evidence>
<dbReference type="Pfam" id="PF07228">
    <property type="entry name" value="SpoIIE"/>
    <property type="match status" value="1"/>
</dbReference>
<dbReference type="Gene3D" id="3.30.450.20">
    <property type="entry name" value="PAS domain"/>
    <property type="match status" value="1"/>
</dbReference>
<proteinExistence type="predicted"/>
<keyword evidence="4" id="KW-1185">Reference proteome</keyword>
<dbReference type="InterPro" id="IPR036457">
    <property type="entry name" value="PPM-type-like_dom_sf"/>
</dbReference>
<dbReference type="CDD" id="cd00130">
    <property type="entry name" value="PAS"/>
    <property type="match status" value="1"/>
</dbReference>
<dbReference type="InterPro" id="IPR003018">
    <property type="entry name" value="GAF"/>
</dbReference>
<dbReference type="Pfam" id="PF13188">
    <property type="entry name" value="PAS_8"/>
    <property type="match status" value="1"/>
</dbReference>
<dbReference type="InterPro" id="IPR029016">
    <property type="entry name" value="GAF-like_dom_sf"/>
</dbReference>
<dbReference type="PANTHER" id="PTHR43156:SF2">
    <property type="entry name" value="STAGE II SPORULATION PROTEIN E"/>
    <property type="match status" value="1"/>
</dbReference>
<evidence type="ECO:0000259" key="2">
    <source>
        <dbReference type="PROSITE" id="PS50112"/>
    </source>
</evidence>
<gene>
    <name evidence="3" type="ORF">HKK74_09325</name>
</gene>
<dbReference type="RefSeq" id="WP_187242706.1">
    <property type="nucleotide sequence ID" value="NZ_BAAAOK010000006.1"/>
</dbReference>
<dbReference type="Proteomes" id="UP000805614">
    <property type="component" value="Unassembled WGS sequence"/>
</dbReference>
<dbReference type="InterPro" id="IPR035965">
    <property type="entry name" value="PAS-like_dom_sf"/>
</dbReference>
<reference evidence="3 4" key="1">
    <citation type="submission" date="2020-06" db="EMBL/GenBank/DDBJ databases">
        <title>Actinomadura xiongansis sp. nov., isolated from soil of Baiyangdian.</title>
        <authorList>
            <person name="Zhang X."/>
        </authorList>
    </citation>
    <scope>NUCLEOTIDE SEQUENCE [LARGE SCALE GENOMIC DNA]</scope>
    <source>
        <strain evidence="3 4">HBUM206468</strain>
    </source>
</reference>
<dbReference type="SMART" id="SM00331">
    <property type="entry name" value="PP2C_SIG"/>
    <property type="match status" value="1"/>
</dbReference>
<dbReference type="PANTHER" id="PTHR43156">
    <property type="entry name" value="STAGE II SPORULATION PROTEIN E-RELATED"/>
    <property type="match status" value="1"/>
</dbReference>
<sequence>MSDQLEPEVLLREISGLEDRLGELRQAAAMPEPDLRTTLDAALVELDLAMSALRTFGAGHASTGSRATAAESERRVLRTVFQDAPVPLFLMDRDGGVRRVNHQAAVLLDTSAGYVAGKPFTVFCDLATRAALRSQLAAVVRTGERRQTTVGFLSKQRPVKAVVTLARAWIRGEPEPLVVAAVTPVSGRLPDPKPSEELTAGDEAAAAVVHRMDVLASASELLLTEPVFNEAVAIRRCARLLIAELADWVIVDLAGDTALRRQLVFGPDDDRCDEIIQSLEAVDPQPGTLPYTVHSTRQTAVHAHVEDLDMLGTAADGTSVCAMMGATSVLSVPIDDGEKSIGAITLTCGGENGPFDLLDLGVVQRLARHLALVIRAARLYRRRAAVADTLQAGLLPRRMPTVPGIDLAARYLGATNGEEVGGDFYDVFETPGGWSFVLGDVCGKGEDAAAVTATARNGIRLLSRFHQDPVEVLTMVNEALLNEERFVTAVLVGLSTDGGRKATISTAGHPPPILVRPDGVVRIASCGGVPLGVFDDFSPGHESIELSEGDTLLLHSDGVLDTVDVHGERFGQERLIEVLATNSVKPASDMLLAVERALMDFCDGDLHDDLSVLAFRLLPQTPQ</sequence>
<evidence type="ECO:0000256" key="1">
    <source>
        <dbReference type="ARBA" id="ARBA00022801"/>
    </source>
</evidence>
<dbReference type="EMBL" id="JABVEC010000005">
    <property type="protein sequence ID" value="MBC6465696.1"/>
    <property type="molecule type" value="Genomic_DNA"/>
</dbReference>
<comment type="caution">
    <text evidence="3">The sequence shown here is derived from an EMBL/GenBank/DDBJ whole genome shotgun (WGS) entry which is preliminary data.</text>
</comment>
<protein>
    <submittedName>
        <fullName evidence="3">Serine/threonine-protein phosphatase</fullName>
    </submittedName>
</protein>
<keyword evidence="1" id="KW-0378">Hydrolase</keyword>
<dbReference type="SUPFAM" id="SSF55781">
    <property type="entry name" value="GAF domain-like"/>
    <property type="match status" value="1"/>
</dbReference>
<dbReference type="Pfam" id="PF01590">
    <property type="entry name" value="GAF"/>
    <property type="match status" value="1"/>
</dbReference>
<dbReference type="InterPro" id="IPR000014">
    <property type="entry name" value="PAS"/>
</dbReference>
<dbReference type="SUPFAM" id="SSF81606">
    <property type="entry name" value="PP2C-like"/>
    <property type="match status" value="1"/>
</dbReference>
<accession>A0ABR7LLI1</accession>
<dbReference type="InterPro" id="IPR052016">
    <property type="entry name" value="Bact_Sigma-Reg"/>
</dbReference>
<dbReference type="Gene3D" id="3.60.40.10">
    <property type="entry name" value="PPM-type phosphatase domain"/>
    <property type="match status" value="1"/>
</dbReference>
<name>A0ABR7LLI1_9ACTN</name>
<dbReference type="PROSITE" id="PS50112">
    <property type="entry name" value="PAS"/>
    <property type="match status" value="1"/>
</dbReference>
<feature type="domain" description="PAS" evidence="2">
    <location>
        <begin position="73"/>
        <end position="143"/>
    </location>
</feature>
<organism evidence="3 4">
    <name type="scientific">Actinomadura alba</name>
    <dbReference type="NCBI Taxonomy" id="406431"/>
    <lineage>
        <taxon>Bacteria</taxon>
        <taxon>Bacillati</taxon>
        <taxon>Actinomycetota</taxon>
        <taxon>Actinomycetes</taxon>
        <taxon>Streptosporangiales</taxon>
        <taxon>Thermomonosporaceae</taxon>
        <taxon>Actinomadura</taxon>
    </lineage>
</organism>